<proteinExistence type="predicted"/>
<dbReference type="OrthoDB" id="9971651at2759"/>
<protein>
    <submittedName>
        <fullName evidence="2">Uncharacterized protein</fullName>
    </submittedName>
</protein>
<feature type="region of interest" description="Disordered" evidence="1">
    <location>
        <begin position="660"/>
        <end position="682"/>
    </location>
</feature>
<gene>
    <name evidence="2" type="ORF">GPM918_LOCUS26533</name>
    <name evidence="3" type="ORF">SRO942_LOCUS26706</name>
</gene>
<dbReference type="Proteomes" id="UP000681722">
    <property type="component" value="Unassembled WGS sequence"/>
</dbReference>
<feature type="compositionally biased region" description="Polar residues" evidence="1">
    <location>
        <begin position="497"/>
        <end position="511"/>
    </location>
</feature>
<dbReference type="AlphaFoldDB" id="A0A815AVF7"/>
<feature type="compositionally biased region" description="Polar residues" evidence="1">
    <location>
        <begin position="725"/>
        <end position="742"/>
    </location>
</feature>
<feature type="region of interest" description="Disordered" evidence="1">
    <location>
        <begin position="1"/>
        <end position="33"/>
    </location>
</feature>
<reference evidence="2" key="1">
    <citation type="submission" date="2021-02" db="EMBL/GenBank/DDBJ databases">
        <authorList>
            <person name="Nowell W R."/>
        </authorList>
    </citation>
    <scope>NUCLEOTIDE SEQUENCE</scope>
</reference>
<feature type="compositionally biased region" description="Polar residues" evidence="1">
    <location>
        <begin position="769"/>
        <end position="790"/>
    </location>
</feature>
<organism evidence="2 4">
    <name type="scientific">Didymodactylos carnosus</name>
    <dbReference type="NCBI Taxonomy" id="1234261"/>
    <lineage>
        <taxon>Eukaryota</taxon>
        <taxon>Metazoa</taxon>
        <taxon>Spiralia</taxon>
        <taxon>Gnathifera</taxon>
        <taxon>Rotifera</taxon>
        <taxon>Eurotatoria</taxon>
        <taxon>Bdelloidea</taxon>
        <taxon>Philodinida</taxon>
        <taxon>Philodinidae</taxon>
        <taxon>Didymodactylos</taxon>
    </lineage>
</organism>
<dbReference type="EMBL" id="CAJNOQ010010729">
    <property type="protein sequence ID" value="CAF1259470.1"/>
    <property type="molecule type" value="Genomic_DNA"/>
</dbReference>
<name>A0A815AVF7_9BILA</name>
<evidence type="ECO:0000256" key="1">
    <source>
        <dbReference type="SAM" id="MobiDB-lite"/>
    </source>
</evidence>
<feature type="compositionally biased region" description="Polar residues" evidence="1">
    <location>
        <begin position="561"/>
        <end position="594"/>
    </location>
</feature>
<accession>A0A815AVF7</accession>
<dbReference type="EMBL" id="CAJOBC010018085">
    <property type="protein sequence ID" value="CAF4035698.1"/>
    <property type="molecule type" value="Genomic_DNA"/>
</dbReference>
<dbReference type="Proteomes" id="UP000663829">
    <property type="component" value="Unassembled WGS sequence"/>
</dbReference>
<feature type="region of interest" description="Disordered" evidence="1">
    <location>
        <begin position="437"/>
        <end position="622"/>
    </location>
</feature>
<feature type="region of interest" description="Disordered" evidence="1">
    <location>
        <begin position="725"/>
        <end position="790"/>
    </location>
</feature>
<comment type="caution">
    <text evidence="2">The sequence shown here is derived from an EMBL/GenBank/DDBJ whole genome shotgun (WGS) entry which is preliminary data.</text>
</comment>
<evidence type="ECO:0000313" key="2">
    <source>
        <dbReference type="EMBL" id="CAF1259470.1"/>
    </source>
</evidence>
<keyword evidence="4" id="KW-1185">Reference proteome</keyword>
<feature type="compositionally biased region" description="Low complexity" evidence="1">
    <location>
        <begin position="473"/>
        <end position="496"/>
    </location>
</feature>
<evidence type="ECO:0000313" key="3">
    <source>
        <dbReference type="EMBL" id="CAF4035698.1"/>
    </source>
</evidence>
<sequence length="900" mass="103253">MLSSDGPQQSMDDNKSYLNNDQTSPLIENTTNNQTIDITKTNQESEILPNDSLLNNLTFNPAFLNMRRCRSEAEKNDGDTIVVINDGNNRQDYLPRYRSKICRRQYLIGAYYDGYRNGNRVPGLPVSWLLSQRRHQPMNSDAYNRIDWLNLSSTTKTAASEKKPFKNVSYHDELKPMITQSEDENKPLTKKKVLDENLVNDLRRLLTFGNKDISSFNRRISYSEHETTDDDQQHQEYPWHVKPARSILKSSRKPPSPTKLTSLPVKYERNYHRENTIYHYTTVEKSIYEKRIIESTNDDENSHFHYNAAYLPQIRHDSGYSSQYERSHLQKLKPEIIYNHNEYLPTADFDRFADFTPNTTTSSNVDSDFLEPIVTDLHLLKNLSPIAPPSFVYDAEPSPLIIVCPKPILNEQLIIRDNNNTNVHPLLENEFDLRLPLPPPPPVPDRSLKPPHLRPKPARLVEIPTRKHRTRQTSSDEVSTSSITSSLLTNNVTSSIDDNSLQPVTPQQNKNQFERYDSPRKLPTTTGNESIPRVTIPDSPDSDTTKRLVSHIPIIPKPRQSLLNKQKTSPPDDTNASSTSMHGNSERMQINSGLSDPIGPLDNTPPLSSFDMDPNRDSSTSLKKTNVLATISNLSTQQTTPVISPRLHSSRYYCGGLTEEKDNKSVKSPKRKISTEDDNELKPRIIMYQEEPFHSSQQTRLSSENGRKKNAFGCLSNVSSSSFENLNQSKKRSINNQHQQQPFDEVTNGLPVRFSNNQTTTVENKKQFARNTKSNNQQSDASELSSEKQNSIDDLNLPEIKFRKDLPINVEGRLPHLRFDSNRILNDPKYTYSQSYRIDAMQALKNVKKGTSLPRYYAYYPHFEAARERYIFVPKHFPNENPSCYEHSGLEHFKNVCDKN</sequence>
<evidence type="ECO:0000313" key="4">
    <source>
        <dbReference type="Proteomes" id="UP000663829"/>
    </source>
</evidence>